<dbReference type="CDD" id="cd05688">
    <property type="entry name" value="S1_RPS1_repeat_ec3"/>
    <property type="match status" value="1"/>
</dbReference>
<comment type="similarity">
    <text evidence="1">Belongs to the bacterial ribosomal protein bS1 family.</text>
</comment>
<accession>A0AAU9EHQ5</accession>
<evidence type="ECO:0000256" key="1">
    <source>
        <dbReference type="ARBA" id="ARBA00006767"/>
    </source>
</evidence>
<dbReference type="GO" id="GO:0003735">
    <property type="term" value="F:structural constituent of ribosome"/>
    <property type="evidence" value="ECO:0007669"/>
    <property type="project" value="TreeGrafter"/>
</dbReference>
<dbReference type="PANTHER" id="PTHR10724">
    <property type="entry name" value="30S RIBOSOMAL PROTEIN S1"/>
    <property type="match status" value="1"/>
</dbReference>
<feature type="domain" description="S1 motif" evidence="4">
    <location>
        <begin position="282"/>
        <end position="351"/>
    </location>
</feature>
<dbReference type="InterPro" id="IPR003029">
    <property type="entry name" value="S1_domain"/>
</dbReference>
<evidence type="ECO:0000313" key="6">
    <source>
        <dbReference type="Proteomes" id="UP001321786"/>
    </source>
</evidence>
<evidence type="ECO:0000256" key="3">
    <source>
        <dbReference type="ARBA" id="ARBA00023274"/>
    </source>
</evidence>
<dbReference type="InterPro" id="IPR012340">
    <property type="entry name" value="NA-bd_OB-fold"/>
</dbReference>
<dbReference type="InterPro" id="IPR035104">
    <property type="entry name" value="Ribosomal_protein_S1-like"/>
</dbReference>
<keyword evidence="3" id="KW-0687">Ribonucleoprotein</keyword>
<dbReference type="CDD" id="cd04465">
    <property type="entry name" value="S1_RPS1_repeat_ec2_hs2"/>
    <property type="match status" value="1"/>
</dbReference>
<dbReference type="Proteomes" id="UP001321786">
    <property type="component" value="Chromosome"/>
</dbReference>
<evidence type="ECO:0000313" key="5">
    <source>
        <dbReference type="EMBL" id="BEP29043.1"/>
    </source>
</evidence>
<dbReference type="PANTHER" id="PTHR10724:SF7">
    <property type="entry name" value="SMALL RIBOSOMAL SUBUNIT PROTEIN BS1C"/>
    <property type="match status" value="1"/>
</dbReference>
<keyword evidence="6" id="KW-1185">Reference proteome</keyword>
<feature type="domain" description="S1 motif" evidence="4">
    <location>
        <begin position="23"/>
        <end position="92"/>
    </location>
</feature>
<dbReference type="GO" id="GO:0006412">
    <property type="term" value="P:translation"/>
    <property type="evidence" value="ECO:0007669"/>
    <property type="project" value="TreeGrafter"/>
</dbReference>
<organism evidence="5 6">
    <name type="scientific">Helicovermis profundi</name>
    <dbReference type="NCBI Taxonomy" id="3065157"/>
    <lineage>
        <taxon>Bacteria</taxon>
        <taxon>Bacillati</taxon>
        <taxon>Bacillota</taxon>
        <taxon>Clostridia</taxon>
        <taxon>Helicovermis</taxon>
    </lineage>
</organism>
<dbReference type="AlphaFoldDB" id="A0AAU9EHQ5"/>
<dbReference type="FunFam" id="2.40.50.140:FF:000051">
    <property type="entry name" value="RNA-binding transcriptional accessory protein"/>
    <property type="match status" value="1"/>
</dbReference>
<dbReference type="Gene3D" id="2.40.50.140">
    <property type="entry name" value="Nucleic acid-binding proteins"/>
    <property type="match status" value="4"/>
</dbReference>
<dbReference type="KEGG" id="hprf:HLPR_13740"/>
<dbReference type="GO" id="GO:0022627">
    <property type="term" value="C:cytosolic small ribosomal subunit"/>
    <property type="evidence" value="ECO:0007669"/>
    <property type="project" value="TreeGrafter"/>
</dbReference>
<dbReference type="GO" id="GO:0003729">
    <property type="term" value="F:mRNA binding"/>
    <property type="evidence" value="ECO:0007669"/>
    <property type="project" value="UniProtKB-ARBA"/>
</dbReference>
<feature type="domain" description="S1 motif" evidence="4">
    <location>
        <begin position="197"/>
        <end position="265"/>
    </location>
</feature>
<dbReference type="SMART" id="SM00316">
    <property type="entry name" value="S1"/>
    <property type="match status" value="4"/>
</dbReference>
<dbReference type="InterPro" id="IPR050437">
    <property type="entry name" value="Ribos_protein_bS1-like"/>
</dbReference>
<gene>
    <name evidence="5" type="primary">rpsA_2</name>
    <name evidence="5" type="ORF">HLPR_13740</name>
</gene>
<evidence type="ECO:0000256" key="2">
    <source>
        <dbReference type="ARBA" id="ARBA00022980"/>
    </source>
</evidence>
<feature type="domain" description="S1 motif" evidence="4">
    <location>
        <begin position="100"/>
        <end position="176"/>
    </location>
</feature>
<dbReference type="CDD" id="cd05687">
    <property type="entry name" value="S1_RPS1_repeat_ec1_hs1"/>
    <property type="match status" value="1"/>
</dbReference>
<sequence>MENNTMEQMLQQYEDSFQIPRKGEVVSGKIVQISEGEIVVNIGYKSDGIIPKSEVSNDPNVSILDTFKEDQEIDVFVIKVDDGDGNVLLSMKKVSQLKDWDILEGLYAEEKEIEVTTSNAVKGGVITYFGEVRGFIPASQLDVKFVRNLEEYTNKTFNVKIIEFNKRRKRVVFSHKVLAQVEYNKKMEAVWGKIAVNEAIEGEVKRITKFGAFVDIGGVDALIHISELSWGRVVNPADVLKIGDKVNALVISADKNTQKISLSIKKLTPDPWSLFESKYDTENVFAGKVVSLTDFGAFVELEPGIEGLVHVSQISNKRVEKPSDELSIAQEVSVKILEADIENKKVKLSIKATL</sequence>
<dbReference type="Pfam" id="PF00575">
    <property type="entry name" value="S1"/>
    <property type="match status" value="4"/>
</dbReference>
<dbReference type="PRINTS" id="PR00681">
    <property type="entry name" value="RIBOSOMALS1"/>
</dbReference>
<keyword evidence="2 5" id="KW-0689">Ribosomal protein</keyword>
<reference evidence="5 6" key="1">
    <citation type="submission" date="2023-08" db="EMBL/GenBank/DDBJ databases">
        <title>Helicovermis profunda gen. nov., sp. nov., a novel mesophilic, fermentative bacterium within the Bacillota from a deep-sea hydrothermal vent chimney.</title>
        <authorList>
            <person name="Miyazaki U."/>
            <person name="Mizutani D."/>
            <person name="Hashimoto Y."/>
            <person name="Tame A."/>
            <person name="Sawayama S."/>
            <person name="Miyazaki J."/>
            <person name="Takai K."/>
            <person name="Nakagawa S."/>
        </authorList>
    </citation>
    <scope>NUCLEOTIDE SEQUENCE [LARGE SCALE GENOMIC DNA]</scope>
    <source>
        <strain evidence="5 6">S502</strain>
    </source>
</reference>
<dbReference type="PROSITE" id="PS50126">
    <property type="entry name" value="S1"/>
    <property type="match status" value="4"/>
</dbReference>
<dbReference type="NCBIfam" id="NF005208">
    <property type="entry name" value="PRK06676.1"/>
    <property type="match status" value="1"/>
</dbReference>
<protein>
    <submittedName>
        <fullName evidence="5">30S ribosomal protein S1</fullName>
    </submittedName>
</protein>
<name>A0AAU9EHQ5_9FIRM</name>
<evidence type="ECO:0000259" key="4">
    <source>
        <dbReference type="PROSITE" id="PS50126"/>
    </source>
</evidence>
<dbReference type="SUPFAM" id="SSF50249">
    <property type="entry name" value="Nucleic acid-binding proteins"/>
    <property type="match status" value="4"/>
</dbReference>
<proteinExistence type="inferred from homology"/>
<dbReference type="EMBL" id="AP028654">
    <property type="protein sequence ID" value="BEP29043.1"/>
    <property type="molecule type" value="Genomic_DNA"/>
</dbReference>